<protein>
    <submittedName>
        <fullName evidence="1">Uncharacterized protein</fullName>
    </submittedName>
</protein>
<accession>A0A934MUA8</accession>
<gene>
    <name evidence="1" type="ORF">JFN88_06140</name>
</gene>
<evidence type="ECO:0000313" key="1">
    <source>
        <dbReference type="EMBL" id="MBJ6360897.1"/>
    </source>
</evidence>
<dbReference type="AlphaFoldDB" id="A0A934MUA8"/>
<evidence type="ECO:0000313" key="2">
    <source>
        <dbReference type="Proteomes" id="UP000640274"/>
    </source>
</evidence>
<proteinExistence type="predicted"/>
<dbReference type="EMBL" id="JAELUP010000014">
    <property type="protein sequence ID" value="MBJ6360897.1"/>
    <property type="molecule type" value="Genomic_DNA"/>
</dbReference>
<dbReference type="RefSeq" id="WP_199018452.1">
    <property type="nucleotide sequence ID" value="NZ_JAELUP010000014.1"/>
</dbReference>
<comment type="caution">
    <text evidence="1">The sequence shown here is derived from an EMBL/GenBank/DDBJ whole genome shotgun (WGS) entry which is preliminary data.</text>
</comment>
<organism evidence="1 2">
    <name type="scientific">Paenibacillus roseus</name>
    <dbReference type="NCBI Taxonomy" id="2798579"/>
    <lineage>
        <taxon>Bacteria</taxon>
        <taxon>Bacillati</taxon>
        <taxon>Bacillota</taxon>
        <taxon>Bacilli</taxon>
        <taxon>Bacillales</taxon>
        <taxon>Paenibacillaceae</taxon>
        <taxon>Paenibacillus</taxon>
    </lineage>
</organism>
<dbReference type="Proteomes" id="UP000640274">
    <property type="component" value="Unassembled WGS sequence"/>
</dbReference>
<reference evidence="1" key="1">
    <citation type="submission" date="2020-12" db="EMBL/GenBank/DDBJ databases">
        <authorList>
            <person name="Huq M.A."/>
        </authorList>
    </citation>
    <scope>NUCLEOTIDE SEQUENCE</scope>
    <source>
        <strain evidence="1">MAHUQ-46</strain>
    </source>
</reference>
<keyword evidence="2" id="KW-1185">Reference proteome</keyword>
<name>A0A934MUA8_9BACL</name>
<sequence>MNKSKIYKVVFTHEYGSKSFVTVVGVRNKIAAITHGFEKLNGSVGWLFETGKSTAGIGRCLKLTRQHNNTGPSGLP</sequence>